<name>A0A507DCZ8_9FUNG</name>
<dbReference type="Proteomes" id="UP000317494">
    <property type="component" value="Unassembled WGS sequence"/>
</dbReference>
<sequence>MVALASADQDVFGGAIRVWIPEGFTDVSQVRDVPDHQTVFARPETDESISIEILETPADHADENPAQFHFHTLAEDNEAHESAITSFETPQSPDLPNIMPPATVSIAIGIQRAAKFQEHALNTVNVHVAVIRLADASTDVLISYNHPVELADDSSSRTLARARPVPSDVALSNFRNVLKSFRIVDYGLFS</sequence>
<dbReference type="InterPro" id="IPR016123">
    <property type="entry name" value="Mog1/PsbP_a/b/a-sand"/>
</dbReference>
<evidence type="ECO:0000256" key="1">
    <source>
        <dbReference type="ARBA" id="ARBA00010307"/>
    </source>
</evidence>
<dbReference type="Proteomes" id="UP000320475">
    <property type="component" value="Unassembled WGS sequence"/>
</dbReference>
<dbReference type="Gene3D" id="3.40.1000.10">
    <property type="entry name" value="Mog1/PsbP, alpha/beta/alpha sandwich"/>
    <property type="match status" value="1"/>
</dbReference>
<keyword evidence="6" id="KW-1185">Reference proteome</keyword>
<dbReference type="Pfam" id="PF04603">
    <property type="entry name" value="Mog1"/>
    <property type="match status" value="1"/>
</dbReference>
<dbReference type="PANTHER" id="PTHR15837">
    <property type="entry name" value="RAN GUANINE NUCLEOTIDE RELEASE FACTOR"/>
    <property type="match status" value="1"/>
</dbReference>
<dbReference type="AlphaFoldDB" id="A0A507DCZ8"/>
<evidence type="ECO:0000313" key="5">
    <source>
        <dbReference type="EMBL" id="TPX49185.1"/>
    </source>
</evidence>
<dbReference type="VEuPathDB" id="FungiDB:SeMB42_g04345"/>
<dbReference type="GO" id="GO:0005085">
    <property type="term" value="F:guanyl-nucleotide exchange factor activity"/>
    <property type="evidence" value="ECO:0007669"/>
    <property type="project" value="TreeGrafter"/>
</dbReference>
<evidence type="ECO:0000256" key="2">
    <source>
        <dbReference type="ARBA" id="ARBA00022448"/>
    </source>
</evidence>
<gene>
    <name evidence="5" type="ORF">SeLEV6574_g01621</name>
    <name evidence="4" type="ORF">SeMB42_g04345</name>
</gene>
<dbReference type="SUPFAM" id="SSF55724">
    <property type="entry name" value="Mog1p/PsbP-like"/>
    <property type="match status" value="1"/>
</dbReference>
<evidence type="ECO:0008006" key="8">
    <source>
        <dbReference type="Google" id="ProtNLM"/>
    </source>
</evidence>
<evidence type="ECO:0000313" key="4">
    <source>
        <dbReference type="EMBL" id="TPX44391.1"/>
    </source>
</evidence>
<dbReference type="OrthoDB" id="10255285at2759"/>
<dbReference type="STRING" id="286115.A0A507DCZ8"/>
<dbReference type="InterPro" id="IPR007681">
    <property type="entry name" value="Mog1"/>
</dbReference>
<evidence type="ECO:0000313" key="7">
    <source>
        <dbReference type="Proteomes" id="UP000320475"/>
    </source>
</evidence>
<dbReference type="PANTHER" id="PTHR15837:SF0">
    <property type="entry name" value="RAN GUANINE NUCLEOTIDE RELEASE FACTOR"/>
    <property type="match status" value="1"/>
</dbReference>
<protein>
    <recommendedName>
        <fullName evidence="8">Ran guanine nucleotide release factor</fullName>
    </recommendedName>
</protein>
<accession>A0A507DCZ8</accession>
<dbReference type="GO" id="GO:0006606">
    <property type="term" value="P:protein import into nucleus"/>
    <property type="evidence" value="ECO:0007669"/>
    <property type="project" value="TreeGrafter"/>
</dbReference>
<evidence type="ECO:0000313" key="6">
    <source>
        <dbReference type="Proteomes" id="UP000317494"/>
    </source>
</evidence>
<dbReference type="GO" id="GO:0031267">
    <property type="term" value="F:small GTPase binding"/>
    <property type="evidence" value="ECO:0007669"/>
    <property type="project" value="TreeGrafter"/>
</dbReference>
<reference evidence="6 7" key="1">
    <citation type="journal article" date="2019" name="Sci. Rep.">
        <title>Comparative genomics of chytrid fungi reveal insights into the obligate biotrophic and pathogenic lifestyle of Synchytrium endobioticum.</title>
        <authorList>
            <person name="van de Vossenberg B.T.L.H."/>
            <person name="Warris S."/>
            <person name="Nguyen H.D.T."/>
            <person name="van Gent-Pelzer M.P.E."/>
            <person name="Joly D.L."/>
            <person name="van de Geest H.C."/>
            <person name="Bonants P.J.M."/>
            <person name="Smith D.S."/>
            <person name="Levesque C.A."/>
            <person name="van der Lee T.A.J."/>
        </authorList>
    </citation>
    <scope>NUCLEOTIDE SEQUENCE [LARGE SCALE GENOMIC DNA]</scope>
    <source>
        <strain evidence="5 7">LEV6574</strain>
        <strain evidence="4 6">MB42</strain>
    </source>
</reference>
<proteinExistence type="inferred from homology"/>
<dbReference type="EMBL" id="QEAN01000173">
    <property type="protein sequence ID" value="TPX44391.1"/>
    <property type="molecule type" value="Genomic_DNA"/>
</dbReference>
<dbReference type="GO" id="GO:0005634">
    <property type="term" value="C:nucleus"/>
    <property type="evidence" value="ECO:0007669"/>
    <property type="project" value="TreeGrafter"/>
</dbReference>
<keyword evidence="2" id="KW-0813">Transport</keyword>
<keyword evidence="3" id="KW-0653">Protein transport</keyword>
<dbReference type="EMBL" id="QEAM01000038">
    <property type="protein sequence ID" value="TPX49185.1"/>
    <property type="molecule type" value="Genomic_DNA"/>
</dbReference>
<comment type="caution">
    <text evidence="5">The sequence shown here is derived from an EMBL/GenBank/DDBJ whole genome shotgun (WGS) entry which is preliminary data.</text>
</comment>
<comment type="similarity">
    <text evidence="1">Belongs to the MOG1 family.</text>
</comment>
<evidence type="ECO:0000256" key="3">
    <source>
        <dbReference type="ARBA" id="ARBA00022927"/>
    </source>
</evidence>
<organism evidence="5 7">
    <name type="scientific">Synchytrium endobioticum</name>
    <dbReference type="NCBI Taxonomy" id="286115"/>
    <lineage>
        <taxon>Eukaryota</taxon>
        <taxon>Fungi</taxon>
        <taxon>Fungi incertae sedis</taxon>
        <taxon>Chytridiomycota</taxon>
        <taxon>Chytridiomycota incertae sedis</taxon>
        <taxon>Chytridiomycetes</taxon>
        <taxon>Synchytriales</taxon>
        <taxon>Synchytriaceae</taxon>
        <taxon>Synchytrium</taxon>
    </lineage>
</organism>